<sequence>MPRLARTVSLCILAASLFPTARAARSFEWRPIGPADLESIAPPLAPEIGAEILYRYEEIDDSDRHSGARCRDYFRIKIYNQKGLSHIDKIDIPCPDGMSIRNLAARVIKPDGRVINVEKSAFHSREIVKQRRKRHQMTSFSFPGAEVGDIVEYKWESRAKDHFYWYTLSPMHDMPARHVEFQVSPFLAPGVDCSTYTHRCPPLEDMNGKDGFIPVHIFDTPAFKEEPYMPPKNDVRPWILFYPRVYLGGVLNFWARLGREKVEEVDACVGNPSKLIKETAAAIIGDVTGIEERARLINDYCRKNVINTDRHVPESGVIVKAKKRPSPDYTLQKKQGGTLDMIILYHALARASGLDTHIALCSNRDNGAFNRDIHLASALPDPLIALRDGMRWLFLDPATDVVPSGMLRWQNEGAQVLVSTPGRPMMWQTTLTMPAAKNLARRSAALRLDAEGTLAGSVRIDYSGHAEMSIRDDYMNETPAMRDEMLRARIQERLPSAEVTKIEMPGIDDVTSSFFITYDIRVPRYAEQLGKRLFFQPGYFEKGISPLFAAQERAHDVWFPFAWSEHDDIKIELPSGYTLEAASAPGSLLNANWGEYDVEILVHRKINTLEYKRRFKFAGTRVIQSGYPHIKALFEAIHRRDSHTLSLKADDAEP</sequence>
<dbReference type="Gene3D" id="2.60.120.1130">
    <property type="match status" value="1"/>
</dbReference>
<dbReference type="InterPro" id="IPR024618">
    <property type="entry name" value="DUF3857"/>
</dbReference>
<keyword evidence="5" id="KW-1185">Reference proteome</keyword>
<protein>
    <submittedName>
        <fullName evidence="4">Uncharacterized protein</fullName>
    </submittedName>
</protein>
<evidence type="ECO:0000259" key="3">
    <source>
        <dbReference type="Pfam" id="PF12969"/>
    </source>
</evidence>
<keyword evidence="1" id="KW-0732">Signal</keyword>
<dbReference type="Proteomes" id="UP000078486">
    <property type="component" value="Unassembled WGS sequence"/>
</dbReference>
<gene>
    <name evidence="4" type="ORF">AW736_20570</name>
</gene>
<dbReference type="InterPro" id="IPR002931">
    <property type="entry name" value="Transglutaminase-like"/>
</dbReference>
<feature type="chain" id="PRO_5008088642" evidence="1">
    <location>
        <begin position="24"/>
        <end position="654"/>
    </location>
</feature>
<dbReference type="Gene3D" id="2.60.40.3140">
    <property type="match status" value="1"/>
</dbReference>
<dbReference type="Pfam" id="PF12969">
    <property type="entry name" value="DUF3857"/>
    <property type="match status" value="1"/>
</dbReference>
<accession>A0A178IDS1</accession>
<comment type="caution">
    <text evidence="4">The sequence shown here is derived from an EMBL/GenBank/DDBJ whole genome shotgun (WGS) entry which is preliminary data.</text>
</comment>
<feature type="domain" description="Transglutaminase-like" evidence="2">
    <location>
        <begin position="279"/>
        <end position="397"/>
    </location>
</feature>
<evidence type="ECO:0000313" key="5">
    <source>
        <dbReference type="Proteomes" id="UP000078486"/>
    </source>
</evidence>
<feature type="signal peptide" evidence="1">
    <location>
        <begin position="1"/>
        <end position="23"/>
    </location>
</feature>
<proteinExistence type="predicted"/>
<evidence type="ECO:0000313" key="4">
    <source>
        <dbReference type="EMBL" id="OAM87771.1"/>
    </source>
</evidence>
<dbReference type="EMBL" id="LRRQ01000157">
    <property type="protein sequence ID" value="OAM87771.1"/>
    <property type="molecule type" value="Genomic_DNA"/>
</dbReference>
<evidence type="ECO:0000259" key="2">
    <source>
        <dbReference type="Pfam" id="PF01841"/>
    </source>
</evidence>
<feature type="domain" description="DUF3857" evidence="3">
    <location>
        <begin position="70"/>
        <end position="183"/>
    </location>
</feature>
<dbReference type="Gene3D" id="3.10.620.30">
    <property type="match status" value="1"/>
</dbReference>
<name>A0A178IDS1_9BACT</name>
<dbReference type="STRING" id="1184151.AW736_20570"/>
<dbReference type="AlphaFoldDB" id="A0A178IDS1"/>
<organism evidence="4 5">
    <name type="scientific">Termitidicoccus mucosus</name>
    <dbReference type="NCBI Taxonomy" id="1184151"/>
    <lineage>
        <taxon>Bacteria</taxon>
        <taxon>Pseudomonadati</taxon>
        <taxon>Verrucomicrobiota</taxon>
        <taxon>Opitutia</taxon>
        <taxon>Opitutales</taxon>
        <taxon>Opitutaceae</taxon>
        <taxon>Termitidicoccus</taxon>
    </lineage>
</organism>
<evidence type="ECO:0000256" key="1">
    <source>
        <dbReference type="SAM" id="SignalP"/>
    </source>
</evidence>
<reference evidence="4 5" key="1">
    <citation type="submission" date="2016-01" db="EMBL/GenBank/DDBJ databases">
        <title>High potential of lignocellulose degradation of a new Verrucomicrobia species.</title>
        <authorList>
            <person name="Wang Y."/>
            <person name="Shi Y."/>
            <person name="Qiu Z."/>
            <person name="Liu S."/>
            <person name="Yang H."/>
        </authorList>
    </citation>
    <scope>NUCLEOTIDE SEQUENCE [LARGE SCALE GENOMIC DNA]</scope>
    <source>
        <strain evidence="4 5">TSB47</strain>
    </source>
</reference>
<dbReference type="Pfam" id="PF01841">
    <property type="entry name" value="Transglut_core"/>
    <property type="match status" value="1"/>
</dbReference>